<dbReference type="Pfam" id="PF00102">
    <property type="entry name" value="Y_phosphatase"/>
    <property type="match status" value="1"/>
</dbReference>
<gene>
    <name evidence="10" type="primary">PTP1_0</name>
    <name evidence="10" type="ORF">A4A49_40927</name>
</gene>
<dbReference type="SUPFAM" id="SSF52799">
    <property type="entry name" value="(Phosphotyrosine protein) phosphatases II"/>
    <property type="match status" value="1"/>
</dbReference>
<accession>A0A1J6JQU9</accession>
<evidence type="ECO:0000256" key="7">
    <source>
        <dbReference type="SAM" id="MobiDB-lite"/>
    </source>
</evidence>
<dbReference type="FunFam" id="3.90.190.10:FF:000045">
    <property type="entry name" value="Tyrosine-protein phosphatase non-receptor type 12"/>
    <property type="match status" value="1"/>
</dbReference>
<keyword evidence="5" id="KW-0378">Hydrolase</keyword>
<name>A0A1J6JQU9_NICAT</name>
<keyword evidence="6" id="KW-0904">Protein phosphatase</keyword>
<feature type="domain" description="Tyrosine specific protein phosphatases" evidence="9">
    <location>
        <begin position="321"/>
        <end position="393"/>
    </location>
</feature>
<dbReference type="SMR" id="A0A1J6JQU9"/>
<keyword evidence="3" id="KW-0963">Cytoplasm</keyword>
<dbReference type="InterPro" id="IPR000242">
    <property type="entry name" value="PTP_cat"/>
</dbReference>
<sequence>MAAAGNPLSSATTSTEPPVTATGTVTKPLNFSADSVPKRIVLSPDQRSYCLEALPAFKEKRCHSPGKIDSEFSALQYGYRCKYGYRYFKKEKKLIKRRIQEGDKRKSTDIEISINKKNRLKASEMKSRCSVALDSTNISKNRYTDVLPFDNSRVVLDPCKDYRPSARGYINASFVSISERVSRFIATQGPLPHTFEDFWEMIIQNRCPVIVMLTRLVDNYKVFNCLDNQMVKCGDYFQAEDGPRTFGNICVVTKCIKTSHTSLILRNLEVNYIELLCFPLSANILLVMPVSQSEEPPLHVIHIQYPEWPDHGVPEDTLAVREILNRTHDVPLSLGPIVVHCSAGIGRTGTYCTIHNTIQRILGGDMSALDIVNTVAIFRSQRIGMVQTMDQYLFCYDAIIDELEHLISDDNGEKTP</sequence>
<evidence type="ECO:0000256" key="3">
    <source>
        <dbReference type="ARBA" id="ARBA00022490"/>
    </source>
</evidence>
<dbReference type="PRINTS" id="PR00700">
    <property type="entry name" value="PRTYPHPHTASE"/>
</dbReference>
<dbReference type="InterPro" id="IPR003595">
    <property type="entry name" value="Tyr_Pase_cat"/>
</dbReference>
<dbReference type="InterPro" id="IPR029021">
    <property type="entry name" value="Prot-tyrosine_phosphatase-like"/>
</dbReference>
<keyword evidence="11" id="KW-1185">Reference proteome</keyword>
<dbReference type="PROSITE" id="PS50055">
    <property type="entry name" value="TYR_PHOSPHATASE_PTP"/>
    <property type="match status" value="1"/>
</dbReference>
<evidence type="ECO:0000259" key="9">
    <source>
        <dbReference type="PROSITE" id="PS50056"/>
    </source>
</evidence>
<evidence type="ECO:0000259" key="8">
    <source>
        <dbReference type="PROSITE" id="PS50055"/>
    </source>
</evidence>
<dbReference type="CDD" id="cd17658">
    <property type="entry name" value="PTPc_plant_PTP1"/>
    <property type="match status" value="1"/>
</dbReference>
<dbReference type="EC" id="3.1.3.48" evidence="2"/>
<evidence type="ECO:0000313" key="11">
    <source>
        <dbReference type="Proteomes" id="UP000187609"/>
    </source>
</evidence>
<evidence type="ECO:0000256" key="5">
    <source>
        <dbReference type="ARBA" id="ARBA00022801"/>
    </source>
</evidence>
<feature type="region of interest" description="Disordered" evidence="7">
    <location>
        <begin position="1"/>
        <end position="26"/>
    </location>
</feature>
<dbReference type="Proteomes" id="UP000187609">
    <property type="component" value="Unassembled WGS sequence"/>
</dbReference>
<dbReference type="Gene3D" id="3.90.190.10">
    <property type="entry name" value="Protein tyrosine phosphatase superfamily"/>
    <property type="match status" value="1"/>
</dbReference>
<evidence type="ECO:0000256" key="1">
    <source>
        <dbReference type="ARBA" id="ARBA00004496"/>
    </source>
</evidence>
<proteinExistence type="predicted"/>
<dbReference type="InterPro" id="IPR000387">
    <property type="entry name" value="Tyr_Pase_dom"/>
</dbReference>
<evidence type="ECO:0000256" key="2">
    <source>
        <dbReference type="ARBA" id="ARBA00013064"/>
    </source>
</evidence>
<comment type="subcellular location">
    <subcellularLocation>
        <location evidence="1">Cytoplasm</location>
    </subcellularLocation>
</comment>
<dbReference type="Gramene" id="OIT19598">
    <property type="protein sequence ID" value="OIT19598"/>
    <property type="gene ID" value="A4A49_40927"/>
</dbReference>
<comment type="caution">
    <text evidence="10">The sequence shown here is derived from an EMBL/GenBank/DDBJ whole genome shotgun (WGS) entry which is preliminary data.</text>
</comment>
<dbReference type="SMART" id="SM00194">
    <property type="entry name" value="PTPc"/>
    <property type="match status" value="1"/>
</dbReference>
<evidence type="ECO:0000313" key="10">
    <source>
        <dbReference type="EMBL" id="OIT19598.1"/>
    </source>
</evidence>
<dbReference type="InterPro" id="IPR050348">
    <property type="entry name" value="Protein-Tyr_Phosphatase"/>
</dbReference>
<dbReference type="PANTHER" id="PTHR19134:SF487">
    <property type="entry name" value="PROTEIN-TYROSINE-PHOSPHATASE PTP1-LIKE ISOFORM X1"/>
    <property type="match status" value="1"/>
</dbReference>
<dbReference type="GO" id="GO:0005737">
    <property type="term" value="C:cytoplasm"/>
    <property type="evidence" value="ECO:0007669"/>
    <property type="project" value="UniProtKB-SubCell"/>
</dbReference>
<protein>
    <recommendedName>
        <fullName evidence="2">protein-tyrosine-phosphatase</fullName>
        <ecNumber evidence="2">3.1.3.48</ecNumber>
    </recommendedName>
</protein>
<reference evidence="10" key="1">
    <citation type="submission" date="2016-11" db="EMBL/GenBank/DDBJ databases">
        <title>The genome of Nicotiana attenuata.</title>
        <authorList>
            <person name="Xu S."/>
            <person name="Brockmoeller T."/>
            <person name="Gaquerel E."/>
            <person name="Navarro A."/>
            <person name="Kuhl H."/>
            <person name="Gase K."/>
            <person name="Ling Z."/>
            <person name="Zhou W."/>
            <person name="Kreitzer C."/>
            <person name="Stanke M."/>
            <person name="Tang H."/>
            <person name="Lyons E."/>
            <person name="Pandey P."/>
            <person name="Pandey S.P."/>
            <person name="Timmermann B."/>
            <person name="Baldwin I.T."/>
        </authorList>
    </citation>
    <scope>NUCLEOTIDE SEQUENCE [LARGE SCALE GENOMIC DNA]</scope>
    <source>
        <strain evidence="10">UT</strain>
    </source>
</reference>
<dbReference type="PROSITE" id="PS50056">
    <property type="entry name" value="TYR_PHOSPHATASE_2"/>
    <property type="match status" value="1"/>
</dbReference>
<dbReference type="STRING" id="49451.A0A1J6JQU9"/>
<feature type="compositionally biased region" description="Polar residues" evidence="7">
    <location>
        <begin position="7"/>
        <end position="26"/>
    </location>
</feature>
<dbReference type="InterPro" id="IPR016130">
    <property type="entry name" value="Tyr_Pase_AS"/>
</dbReference>
<evidence type="ECO:0000256" key="6">
    <source>
        <dbReference type="ARBA" id="ARBA00022912"/>
    </source>
</evidence>
<organism evidence="10 11">
    <name type="scientific">Nicotiana attenuata</name>
    <name type="common">Coyote tobacco</name>
    <dbReference type="NCBI Taxonomy" id="49451"/>
    <lineage>
        <taxon>Eukaryota</taxon>
        <taxon>Viridiplantae</taxon>
        <taxon>Streptophyta</taxon>
        <taxon>Embryophyta</taxon>
        <taxon>Tracheophyta</taxon>
        <taxon>Spermatophyta</taxon>
        <taxon>Magnoliopsida</taxon>
        <taxon>eudicotyledons</taxon>
        <taxon>Gunneridae</taxon>
        <taxon>Pentapetalae</taxon>
        <taxon>asterids</taxon>
        <taxon>lamiids</taxon>
        <taxon>Solanales</taxon>
        <taxon>Solanaceae</taxon>
        <taxon>Nicotianoideae</taxon>
        <taxon>Nicotianeae</taxon>
        <taxon>Nicotiana</taxon>
    </lineage>
</organism>
<dbReference type="PANTHER" id="PTHR19134">
    <property type="entry name" value="RECEPTOR-TYPE TYROSINE-PROTEIN PHOSPHATASE"/>
    <property type="match status" value="1"/>
</dbReference>
<dbReference type="SMART" id="SM00404">
    <property type="entry name" value="PTPc_motif"/>
    <property type="match status" value="1"/>
</dbReference>
<keyword evidence="4" id="KW-0597">Phosphoprotein</keyword>
<dbReference type="EMBL" id="MJEQ01006677">
    <property type="protein sequence ID" value="OIT19598.1"/>
    <property type="molecule type" value="Genomic_DNA"/>
</dbReference>
<feature type="domain" description="Tyrosine-protein phosphatase" evidence="8">
    <location>
        <begin position="110"/>
        <end position="402"/>
    </location>
</feature>
<dbReference type="PROSITE" id="PS00383">
    <property type="entry name" value="TYR_PHOSPHATASE_1"/>
    <property type="match status" value="1"/>
</dbReference>
<evidence type="ECO:0000256" key="4">
    <source>
        <dbReference type="ARBA" id="ARBA00022553"/>
    </source>
</evidence>
<dbReference type="OMA" id="NDEKYTH"/>
<dbReference type="GO" id="GO:0004725">
    <property type="term" value="F:protein tyrosine phosphatase activity"/>
    <property type="evidence" value="ECO:0007669"/>
    <property type="project" value="UniProtKB-EC"/>
</dbReference>
<dbReference type="AlphaFoldDB" id="A0A1J6JQU9"/>